<evidence type="ECO:0000256" key="6">
    <source>
        <dbReference type="ARBA" id="ARBA00022989"/>
    </source>
</evidence>
<keyword evidence="7 9" id="KW-0472">Membrane</keyword>
<protein>
    <recommendedName>
        <fullName evidence="9">Magnesium transporter MgtE</fullName>
    </recommendedName>
</protein>
<dbReference type="InterPro" id="IPR036739">
    <property type="entry name" value="SLC41_membr_dom_sf"/>
</dbReference>
<dbReference type="EMBL" id="CP121472">
    <property type="protein sequence ID" value="WPL17377.1"/>
    <property type="molecule type" value="Genomic_DNA"/>
</dbReference>
<comment type="subcellular location">
    <subcellularLocation>
        <location evidence="9">Cell membrane</location>
        <topology evidence="9">Multi-pass membrane protein</topology>
    </subcellularLocation>
    <subcellularLocation>
        <location evidence="1">Membrane</location>
        <topology evidence="1">Multi-pass membrane protein</topology>
    </subcellularLocation>
</comment>
<sequence length="480" mass="52120">MPNQANTLTSPSGSADQAPLRWTHSATGELSSENKTVIRQIGRLIKAGDRDRVRAIVRRWRPRDVIELMVNLPLKRARKLFFYMPAGAAAKVVAELNDDFRAALLEDATIERLVEILDSLDPETGADALEELPEEVQERLLPQLQRANDILELKGYREESAGSIMTRKLVAVPPDWTLDQVVSEVRRNASVIKKISVIYVVDHERHLLGYLKLRDLLLSPKERRAAEAMRTDPIAVSSEMDQEEVVRITLTHALTSVPVVDGERRLLGRITSDELQRVTRDEAEEDAHLMSGLSPEARPDAPVFSIVKTRLPWLLAGLLGATLSGTIVGSYEEEIAAAAILASFIPIVMSMAGNAGIQAATVAIQGIATGTLWIGDLPWRLGRELLGAMVNGLTAATVLAAVVFGLGLVIDLESPLRLAGTAGLALFCVTLLAVAMGASVPMLLKHFGIDPAMATGIFITTGNDIIAVLVFFLVATNLYL</sequence>
<dbReference type="InterPro" id="IPR006669">
    <property type="entry name" value="MgtE_transporter"/>
</dbReference>
<keyword evidence="9" id="KW-1003">Cell membrane</keyword>
<dbReference type="Gene3D" id="1.25.60.10">
    <property type="entry name" value="MgtE N-terminal domain-like"/>
    <property type="match status" value="1"/>
</dbReference>
<evidence type="ECO:0000256" key="5">
    <source>
        <dbReference type="ARBA" id="ARBA00022842"/>
    </source>
</evidence>
<dbReference type="InterPro" id="IPR046342">
    <property type="entry name" value="CBS_dom_sf"/>
</dbReference>
<evidence type="ECO:0000256" key="1">
    <source>
        <dbReference type="ARBA" id="ARBA00004141"/>
    </source>
</evidence>
<evidence type="ECO:0000256" key="9">
    <source>
        <dbReference type="RuleBase" id="RU362011"/>
    </source>
</evidence>
<feature type="transmembrane region" description="Helical" evidence="9">
    <location>
        <begin position="422"/>
        <end position="444"/>
    </location>
</feature>
<evidence type="ECO:0000256" key="3">
    <source>
        <dbReference type="ARBA" id="ARBA00022448"/>
    </source>
</evidence>
<dbReference type="InterPro" id="IPR006668">
    <property type="entry name" value="Mg_transptr_MgtE_intracell_dom"/>
</dbReference>
<reference evidence="11 12" key="1">
    <citation type="journal article" date="2023" name="Microorganisms">
        <title>Thiorhodovibrio frisius and Trv. litoralis spp. nov., Two Novel Members from a Clade of Fastidious Purple Sulfur Bacteria That Exhibit Unique Red-Shifted Light-Harvesting Capabilities.</title>
        <authorList>
            <person name="Methner A."/>
            <person name="Kuzyk S.B."/>
            <person name="Petersen J."/>
            <person name="Bauer S."/>
            <person name="Brinkmann H."/>
            <person name="Sichau K."/>
            <person name="Wanner G."/>
            <person name="Wolf J."/>
            <person name="Neumann-Schaal M."/>
            <person name="Henke P."/>
            <person name="Tank M."/>
            <person name="Sproer C."/>
            <person name="Bunk B."/>
            <person name="Overmann J."/>
        </authorList>
    </citation>
    <scope>NUCLEOTIDE SEQUENCE [LARGE SCALE GENOMIC DNA]</scope>
    <source>
        <strain evidence="11 12">DSM 6702</strain>
    </source>
</reference>
<evidence type="ECO:0000256" key="7">
    <source>
        <dbReference type="ARBA" id="ARBA00023136"/>
    </source>
</evidence>
<evidence type="ECO:0000313" key="12">
    <source>
        <dbReference type="Proteomes" id="UP001432180"/>
    </source>
</evidence>
<keyword evidence="8" id="KW-0129">CBS domain</keyword>
<dbReference type="Proteomes" id="UP001432180">
    <property type="component" value="Chromosome"/>
</dbReference>
<feature type="domain" description="CBS" evidence="10">
    <location>
        <begin position="229"/>
        <end position="285"/>
    </location>
</feature>
<feature type="domain" description="CBS" evidence="10">
    <location>
        <begin position="165"/>
        <end position="227"/>
    </location>
</feature>
<comment type="subunit">
    <text evidence="9">Homodimer.</text>
</comment>
<comment type="similarity">
    <text evidence="2 9">Belongs to the SLC41A transporter family.</text>
</comment>
<organism evidence="11 12">
    <name type="scientific">Thiorhodovibrio winogradskyi</name>
    <dbReference type="NCBI Taxonomy" id="77007"/>
    <lineage>
        <taxon>Bacteria</taxon>
        <taxon>Pseudomonadati</taxon>
        <taxon>Pseudomonadota</taxon>
        <taxon>Gammaproteobacteria</taxon>
        <taxon>Chromatiales</taxon>
        <taxon>Chromatiaceae</taxon>
        <taxon>Thiorhodovibrio</taxon>
    </lineage>
</organism>
<dbReference type="PANTHER" id="PTHR43773:SF1">
    <property type="entry name" value="MAGNESIUM TRANSPORTER MGTE"/>
    <property type="match status" value="1"/>
</dbReference>
<dbReference type="PANTHER" id="PTHR43773">
    <property type="entry name" value="MAGNESIUM TRANSPORTER MGTE"/>
    <property type="match status" value="1"/>
</dbReference>
<evidence type="ECO:0000256" key="2">
    <source>
        <dbReference type="ARBA" id="ARBA00009749"/>
    </source>
</evidence>
<dbReference type="CDD" id="cd04606">
    <property type="entry name" value="CBS_pair_Mg_transporter"/>
    <property type="match status" value="1"/>
</dbReference>
<dbReference type="NCBIfam" id="TIGR00400">
    <property type="entry name" value="mgtE"/>
    <property type="match status" value="1"/>
</dbReference>
<keyword evidence="5 9" id="KW-0460">Magnesium</keyword>
<name>A0ABZ0SAB7_9GAMM</name>
<feature type="transmembrane region" description="Helical" evidence="9">
    <location>
        <begin position="386"/>
        <end position="410"/>
    </location>
</feature>
<dbReference type="Pfam" id="PF01769">
    <property type="entry name" value="MgtE"/>
    <property type="match status" value="1"/>
</dbReference>
<comment type="caution">
    <text evidence="9">Lacks conserved residue(s) required for the propagation of feature annotation.</text>
</comment>
<keyword evidence="12" id="KW-1185">Reference proteome</keyword>
<evidence type="ECO:0000256" key="8">
    <source>
        <dbReference type="PROSITE-ProRule" id="PRU00703"/>
    </source>
</evidence>
<dbReference type="SUPFAM" id="SSF158791">
    <property type="entry name" value="MgtE N-terminal domain-like"/>
    <property type="match status" value="1"/>
</dbReference>
<dbReference type="InterPro" id="IPR006667">
    <property type="entry name" value="SLC41_membr_dom"/>
</dbReference>
<dbReference type="SMART" id="SM00924">
    <property type="entry name" value="MgtE_N"/>
    <property type="match status" value="1"/>
</dbReference>
<keyword evidence="3 9" id="KW-0813">Transport</keyword>
<dbReference type="Gene3D" id="3.10.580.10">
    <property type="entry name" value="CBS-domain"/>
    <property type="match status" value="1"/>
</dbReference>
<keyword evidence="6 9" id="KW-1133">Transmembrane helix</keyword>
<dbReference type="PROSITE" id="PS51371">
    <property type="entry name" value="CBS"/>
    <property type="match status" value="2"/>
</dbReference>
<feature type="transmembrane region" description="Helical" evidence="9">
    <location>
        <begin position="456"/>
        <end position="479"/>
    </location>
</feature>
<accession>A0ABZ0SAB7</accession>
<evidence type="ECO:0000256" key="4">
    <source>
        <dbReference type="ARBA" id="ARBA00022692"/>
    </source>
</evidence>
<keyword evidence="4 9" id="KW-0812">Transmembrane</keyword>
<proteinExistence type="inferred from homology"/>
<dbReference type="Pfam" id="PF00571">
    <property type="entry name" value="CBS"/>
    <property type="match status" value="2"/>
</dbReference>
<dbReference type="SMART" id="SM00116">
    <property type="entry name" value="CBS"/>
    <property type="match status" value="2"/>
</dbReference>
<comment type="function">
    <text evidence="9">Acts as a magnesium transporter.</text>
</comment>
<gene>
    <name evidence="11" type="ORF">Thiowin_02384</name>
</gene>
<dbReference type="Pfam" id="PF03448">
    <property type="entry name" value="MgtE_N"/>
    <property type="match status" value="1"/>
</dbReference>
<dbReference type="SUPFAM" id="SSF161093">
    <property type="entry name" value="MgtE membrane domain-like"/>
    <property type="match status" value="1"/>
</dbReference>
<dbReference type="Gene3D" id="1.10.357.20">
    <property type="entry name" value="SLC41 divalent cation transporters, integral membrane domain"/>
    <property type="match status" value="1"/>
</dbReference>
<evidence type="ECO:0000313" key="11">
    <source>
        <dbReference type="EMBL" id="WPL17377.1"/>
    </source>
</evidence>
<dbReference type="SUPFAM" id="SSF54631">
    <property type="entry name" value="CBS-domain pair"/>
    <property type="match status" value="1"/>
</dbReference>
<keyword evidence="9" id="KW-0479">Metal-binding</keyword>
<evidence type="ECO:0000259" key="10">
    <source>
        <dbReference type="PROSITE" id="PS51371"/>
    </source>
</evidence>
<dbReference type="InterPro" id="IPR038076">
    <property type="entry name" value="MgtE_N_sf"/>
</dbReference>
<dbReference type="InterPro" id="IPR000644">
    <property type="entry name" value="CBS_dom"/>
</dbReference>